<dbReference type="AlphaFoldDB" id="A0A1M5D655"/>
<organism evidence="2 3">
    <name type="scientific">Lactonifactor longoviformis DSM 17459</name>
    <dbReference type="NCBI Taxonomy" id="1122155"/>
    <lineage>
        <taxon>Bacteria</taxon>
        <taxon>Bacillati</taxon>
        <taxon>Bacillota</taxon>
        <taxon>Clostridia</taxon>
        <taxon>Eubacteriales</taxon>
        <taxon>Clostridiaceae</taxon>
        <taxon>Lactonifactor</taxon>
    </lineage>
</organism>
<feature type="region of interest" description="Disordered" evidence="1">
    <location>
        <begin position="113"/>
        <end position="133"/>
    </location>
</feature>
<dbReference type="RefSeq" id="WP_072854911.1">
    <property type="nucleotide sequence ID" value="NZ_FQVI01000057.1"/>
</dbReference>
<feature type="compositionally biased region" description="Basic and acidic residues" evidence="1">
    <location>
        <begin position="113"/>
        <end position="126"/>
    </location>
</feature>
<gene>
    <name evidence="2" type="ORF">SAMN02745158_04426</name>
</gene>
<dbReference type="OrthoDB" id="2062635at2"/>
<evidence type="ECO:0000313" key="3">
    <source>
        <dbReference type="Proteomes" id="UP000184245"/>
    </source>
</evidence>
<evidence type="ECO:0000256" key="1">
    <source>
        <dbReference type="SAM" id="MobiDB-lite"/>
    </source>
</evidence>
<dbReference type="Proteomes" id="UP000184245">
    <property type="component" value="Unassembled WGS sequence"/>
</dbReference>
<dbReference type="STRING" id="1122155.SAMN02745158_04426"/>
<sequence>MTKQSECKPSEIIEDFINLIAKSHEEYETNISIAKGYDSKTITWIHDFETANDYDERCKLATALHKEREIRRKHKDRAKLFQKIHEFAGQERNKQVLKSLKWLLSEQRKQEEYLESDREFKHRVGDDGNGDTN</sequence>
<protein>
    <submittedName>
        <fullName evidence="2">Uncharacterized protein</fullName>
    </submittedName>
</protein>
<reference evidence="2 3" key="1">
    <citation type="submission" date="2016-11" db="EMBL/GenBank/DDBJ databases">
        <authorList>
            <person name="Jaros S."/>
            <person name="Januszkiewicz K."/>
            <person name="Wedrychowicz H."/>
        </authorList>
    </citation>
    <scope>NUCLEOTIDE SEQUENCE [LARGE SCALE GENOMIC DNA]</scope>
    <source>
        <strain evidence="2 3">DSM 17459</strain>
    </source>
</reference>
<accession>A0A1M5D655</accession>
<name>A0A1M5D655_9CLOT</name>
<keyword evidence="3" id="KW-1185">Reference proteome</keyword>
<dbReference type="EMBL" id="FQVI01000057">
    <property type="protein sequence ID" value="SHF62340.1"/>
    <property type="molecule type" value="Genomic_DNA"/>
</dbReference>
<proteinExistence type="predicted"/>
<evidence type="ECO:0000313" key="2">
    <source>
        <dbReference type="EMBL" id="SHF62340.1"/>
    </source>
</evidence>